<dbReference type="AlphaFoldDB" id="A0A1H5TTC5"/>
<feature type="compositionally biased region" description="Low complexity" evidence="1">
    <location>
        <begin position="240"/>
        <end position="252"/>
    </location>
</feature>
<feature type="compositionally biased region" description="Low complexity" evidence="1">
    <location>
        <begin position="265"/>
        <end position="296"/>
    </location>
</feature>
<evidence type="ECO:0000313" key="2">
    <source>
        <dbReference type="EMBL" id="QCC47235.1"/>
    </source>
</evidence>
<name>A0A1H5TTC5_9EURY</name>
<protein>
    <submittedName>
        <fullName evidence="3">Uncharacterized protein</fullName>
    </submittedName>
</protein>
<dbReference type="OrthoDB" id="206466at2157"/>
<proteinExistence type="predicted"/>
<dbReference type="KEGG" id="hlm:DV707_05875"/>
<dbReference type="EMBL" id="FNVN01000001">
    <property type="protein sequence ID" value="SEF66085.1"/>
    <property type="molecule type" value="Genomic_DNA"/>
</dbReference>
<reference evidence="3 4" key="1">
    <citation type="submission" date="2016-10" db="EMBL/GenBank/DDBJ databases">
        <authorList>
            <person name="de Groot N.N."/>
        </authorList>
    </citation>
    <scope>NUCLEOTIDE SEQUENCE [LARGE SCALE GENOMIC DNA]</scope>
    <source>
        <strain evidence="3 4">CGMCC 1.10331</strain>
    </source>
</reference>
<evidence type="ECO:0000256" key="1">
    <source>
        <dbReference type="SAM" id="MobiDB-lite"/>
    </source>
</evidence>
<feature type="region of interest" description="Disordered" evidence="1">
    <location>
        <begin position="229"/>
        <end position="352"/>
    </location>
</feature>
<feature type="compositionally biased region" description="Low complexity" evidence="1">
    <location>
        <begin position="309"/>
        <end position="327"/>
    </location>
</feature>
<evidence type="ECO:0000313" key="3">
    <source>
        <dbReference type="EMBL" id="SEF66085.1"/>
    </source>
</evidence>
<evidence type="ECO:0000313" key="5">
    <source>
        <dbReference type="Proteomes" id="UP000296733"/>
    </source>
</evidence>
<gene>
    <name evidence="2" type="ORF">DV707_05875</name>
    <name evidence="3" type="ORF">SAMN04488133_0374</name>
</gene>
<accession>A0A1H5TTC5</accession>
<sequence length="371" mass="39088">MKRPRLRTVVLLALVAALLLAAGSALASSEYTVESTSSIDTPSRTVTVLGEDYTVSSLGYRDVGETVPVEVTRPGDEGFTVSMYNGDGLTMDSVEGSENGTYTLDQTTSLERGTYVLSLEVGDDREAIQPIVMSGYDFAVDAPEEVPEDERVSITVELTDDTERPNYVDVVVMNDSTHRYDAVRVDDRTYNVVIEDLDPDEYRFYAAARGEEEINGRDEATGVSAVQRLNITAEEEEQTTTEAPSTSTTTESSGGGGAQPGGSAGTATSTPATETPTNTTATPENVTATPTNATVTDVSTPASPGTDVDTSTDSSAGESGGSTATDSDVIEPSTPTDSDSQAQGTGTSTPMFPLNVVGAFLALMLLVRRRY</sequence>
<organism evidence="3 4">
    <name type="scientific">Halobellus limi</name>
    <dbReference type="NCBI Taxonomy" id="699433"/>
    <lineage>
        <taxon>Archaea</taxon>
        <taxon>Methanobacteriati</taxon>
        <taxon>Methanobacteriota</taxon>
        <taxon>Stenosarchaea group</taxon>
        <taxon>Halobacteria</taxon>
        <taxon>Halobacteriales</taxon>
        <taxon>Haloferacaceae</taxon>
        <taxon>Halobellus</taxon>
    </lineage>
</organism>
<dbReference type="GeneID" id="39857596"/>
<dbReference type="Proteomes" id="UP000296733">
    <property type="component" value="Chromosome"/>
</dbReference>
<keyword evidence="4" id="KW-1185">Reference proteome</keyword>
<dbReference type="RefSeq" id="WP_103990165.1">
    <property type="nucleotide sequence ID" value="NZ_CP031311.1"/>
</dbReference>
<dbReference type="Proteomes" id="UP000236740">
    <property type="component" value="Unassembled WGS sequence"/>
</dbReference>
<reference evidence="2 5" key="2">
    <citation type="journal article" date="2019" name="Nat. Commun.">
        <title>A new type of DNA phosphorothioation-based antiviral system in archaea.</title>
        <authorList>
            <person name="Xiong L."/>
            <person name="Liu S."/>
            <person name="Chen S."/>
            <person name="Xiao Y."/>
            <person name="Zhu B."/>
            <person name="Gao Y."/>
            <person name="Zhang Y."/>
            <person name="Chen B."/>
            <person name="Luo J."/>
            <person name="Deng Z."/>
            <person name="Chen X."/>
            <person name="Wang L."/>
            <person name="Chen S."/>
        </authorList>
    </citation>
    <scope>NUCLEOTIDE SEQUENCE [LARGE SCALE GENOMIC DNA]</scope>
    <source>
        <strain evidence="2 5">CGMCC 1.10331</strain>
    </source>
</reference>
<evidence type="ECO:0000313" key="4">
    <source>
        <dbReference type="Proteomes" id="UP000236740"/>
    </source>
</evidence>
<feature type="compositionally biased region" description="Gly residues" evidence="1">
    <location>
        <begin position="253"/>
        <end position="264"/>
    </location>
</feature>
<dbReference type="EMBL" id="CP031311">
    <property type="protein sequence ID" value="QCC47235.1"/>
    <property type="molecule type" value="Genomic_DNA"/>
</dbReference>
<feature type="compositionally biased region" description="Polar residues" evidence="1">
    <location>
        <begin position="333"/>
        <end position="350"/>
    </location>
</feature>